<feature type="compositionally biased region" description="Polar residues" evidence="1">
    <location>
        <begin position="24"/>
        <end position="39"/>
    </location>
</feature>
<dbReference type="EMBL" id="SGPK01000073">
    <property type="protein sequence ID" value="THH09162.1"/>
    <property type="molecule type" value="Genomic_DNA"/>
</dbReference>
<accession>A0A4S4LBQ2</accession>
<feature type="region of interest" description="Disordered" evidence="1">
    <location>
        <begin position="1"/>
        <end position="70"/>
    </location>
</feature>
<dbReference type="AlphaFoldDB" id="A0A4S4LBQ2"/>
<comment type="caution">
    <text evidence="2">The sequence shown here is derived from an EMBL/GenBank/DDBJ whole genome shotgun (WGS) entry which is preliminary data.</text>
</comment>
<dbReference type="OrthoDB" id="3256495at2759"/>
<evidence type="ECO:0000313" key="2">
    <source>
        <dbReference type="EMBL" id="THH09162.1"/>
    </source>
</evidence>
<keyword evidence="3" id="KW-1185">Reference proteome</keyword>
<gene>
    <name evidence="2" type="ORF">EW145_g2213</name>
</gene>
<feature type="compositionally biased region" description="Basic residues" evidence="1">
    <location>
        <begin position="755"/>
        <end position="765"/>
    </location>
</feature>
<feature type="compositionally biased region" description="Basic and acidic residues" evidence="1">
    <location>
        <begin position="89"/>
        <end position="105"/>
    </location>
</feature>
<feature type="region of interest" description="Disordered" evidence="1">
    <location>
        <begin position="748"/>
        <end position="812"/>
    </location>
</feature>
<sequence>MDTESTHSPPIPPLAERFEDETDTSSLSDYDSEWTQISGTEDDSDFPPLVATTGRRPSSRAETIDGSVDGDIWEGFADGIHLCTSEPSEDVHSQDDSDATHERDAQSLSASFATTDEDDRINDALNCSVIGTLRASRVRSVASSLHTSLTDTQSKLRLSFPDPLVSSRNELDSDAVQQGALTPTSSTDGHFENFTEEASSSFADVEAPILDVSGPADEDASVHSFPVIASCILSLVLYGSAALSKWHIAEKIMSLALQYDGKAHLLVEEGTTRCYYFDSRVSVGGPFARASERYVFVQVVDRTSSNFEMAFTDVCDEAPSLAVILLPSRLPADLPKHTYYLPLISPPSLDFGTTVPAISSSFSEQVMSDSAQYAWERLEIPNECLVTLDNERPGAILDVTTLESLDRTTLINTLSVLFNPKKEAQTDRVYETERFGNRWYTIAFVAATILAITVGGFSLSSKSATRIASTNGTIQADNMTLSVSSVSSGDVVSINTKHHALAVFHSPSNSLATVTTKIVLQTNTASISGISACVVADAVKESGDVISSTMSTTSSFSACNCHPSPSSSSWGDRITFGMSGYKAKDLIIRPTAALRVFRKERFLLSSLLAASPVEHKDSRLIKDDTKDKGKGKAVSMRAVDDSLALISSMSKALVRVAGKDLHQVYEAIDELLGALSRQMEGAKAGMKAVKSLARGELMFRNARAKESAKNIRRAGERLFKAAGECMRSGTEEAAKIVSNAREGARKVQEEAVKSRLARRTRRRKASEKAKDEHLGAKGRRGTGTSDEGQKRMTKGQRRLRRGEVNNEILRRDEEESGGILEAVLGAVF</sequence>
<evidence type="ECO:0000313" key="3">
    <source>
        <dbReference type="Proteomes" id="UP000308199"/>
    </source>
</evidence>
<feature type="region of interest" description="Disordered" evidence="1">
    <location>
        <begin position="84"/>
        <end position="114"/>
    </location>
</feature>
<feature type="compositionally biased region" description="Basic and acidic residues" evidence="1">
    <location>
        <begin position="766"/>
        <end position="775"/>
    </location>
</feature>
<reference evidence="2 3" key="1">
    <citation type="submission" date="2019-02" db="EMBL/GenBank/DDBJ databases">
        <title>Genome sequencing of the rare red list fungi Phellinidium pouzarii.</title>
        <authorList>
            <person name="Buettner E."/>
            <person name="Kellner H."/>
        </authorList>
    </citation>
    <scope>NUCLEOTIDE SEQUENCE [LARGE SCALE GENOMIC DNA]</scope>
    <source>
        <strain evidence="2 3">DSM 108285</strain>
    </source>
</reference>
<feature type="compositionally biased region" description="Polar residues" evidence="1">
    <location>
        <begin position="175"/>
        <end position="188"/>
    </location>
</feature>
<feature type="compositionally biased region" description="Basic residues" evidence="1">
    <location>
        <begin position="791"/>
        <end position="800"/>
    </location>
</feature>
<name>A0A4S4LBQ2_9AGAM</name>
<protein>
    <submittedName>
        <fullName evidence="2">Uncharacterized protein</fullName>
    </submittedName>
</protein>
<organism evidence="2 3">
    <name type="scientific">Phellinidium pouzarii</name>
    <dbReference type="NCBI Taxonomy" id="167371"/>
    <lineage>
        <taxon>Eukaryota</taxon>
        <taxon>Fungi</taxon>
        <taxon>Dikarya</taxon>
        <taxon>Basidiomycota</taxon>
        <taxon>Agaricomycotina</taxon>
        <taxon>Agaricomycetes</taxon>
        <taxon>Hymenochaetales</taxon>
        <taxon>Hymenochaetaceae</taxon>
        <taxon>Phellinidium</taxon>
    </lineage>
</organism>
<dbReference type="Proteomes" id="UP000308199">
    <property type="component" value="Unassembled WGS sequence"/>
</dbReference>
<feature type="compositionally biased region" description="Basic and acidic residues" evidence="1">
    <location>
        <begin position="801"/>
        <end position="812"/>
    </location>
</feature>
<evidence type="ECO:0000256" key="1">
    <source>
        <dbReference type="SAM" id="MobiDB-lite"/>
    </source>
</evidence>
<proteinExistence type="predicted"/>
<feature type="region of interest" description="Disordered" evidence="1">
    <location>
        <begin position="169"/>
        <end position="190"/>
    </location>
</feature>